<feature type="active site" description="Nucleophile; cysteine thiosulfonate intermediate" evidence="4">
    <location>
        <position position="237"/>
    </location>
</feature>
<dbReference type="PANTHER" id="PTHR46509">
    <property type="entry name" value="PHOSPHOADENOSINE PHOSPHOSULFATE REDUCTASE"/>
    <property type="match status" value="1"/>
</dbReference>
<keyword evidence="2 4" id="KW-0560">Oxidoreductase</keyword>
<dbReference type="InterPro" id="IPR002500">
    <property type="entry name" value="PAPS_reduct_dom"/>
</dbReference>
<dbReference type="PATRIC" id="fig|989403.3.peg.4464"/>
<evidence type="ECO:0000256" key="3">
    <source>
        <dbReference type="ARBA" id="ARBA00024327"/>
    </source>
</evidence>
<dbReference type="HAMAP" id="MF_00063">
    <property type="entry name" value="CysH"/>
    <property type="match status" value="1"/>
</dbReference>
<dbReference type="EC" id="1.8.4.10" evidence="4"/>
<feature type="domain" description="Phosphoadenosine phosphosulphate reductase" evidence="5">
    <location>
        <begin position="49"/>
        <end position="216"/>
    </location>
</feature>
<dbReference type="Proteomes" id="UP000076577">
    <property type="component" value="Unassembled WGS sequence"/>
</dbReference>
<dbReference type="EMBL" id="LMCB01000122">
    <property type="protein sequence ID" value="KZL09484.1"/>
    <property type="molecule type" value="Genomic_DNA"/>
</dbReference>
<gene>
    <name evidence="4 6" type="primary">cysH</name>
    <name evidence="6" type="ORF">PsAD2_04086</name>
</gene>
<evidence type="ECO:0000313" key="7">
    <source>
        <dbReference type="Proteomes" id="UP000076577"/>
    </source>
</evidence>
<dbReference type="PIRSF" id="PIRSF000857">
    <property type="entry name" value="PAPS_reductase"/>
    <property type="match status" value="1"/>
</dbReference>
<dbReference type="GO" id="GO:0019379">
    <property type="term" value="P:sulfate assimilation, phosphoadenylyl sulfate reduction by phosphoadenylyl-sulfate reductase (thioredoxin)"/>
    <property type="evidence" value="ECO:0007669"/>
    <property type="project" value="UniProtKB-UniRule"/>
</dbReference>
<dbReference type="OrthoDB" id="9794018at2"/>
<comment type="function">
    <text evidence="4">Catalyzes the formation of sulfite from adenosine 5'-phosphosulfate (APS) using thioredoxin as an electron donor.</text>
</comment>
<dbReference type="GO" id="GO:0070814">
    <property type="term" value="P:hydrogen sulfide biosynthetic process"/>
    <property type="evidence" value="ECO:0007669"/>
    <property type="project" value="UniProtKB-UniRule"/>
</dbReference>
<dbReference type="Gene3D" id="3.40.50.620">
    <property type="entry name" value="HUPs"/>
    <property type="match status" value="1"/>
</dbReference>
<dbReference type="GO" id="GO:0005737">
    <property type="term" value="C:cytoplasm"/>
    <property type="evidence" value="ECO:0007669"/>
    <property type="project" value="UniProtKB-SubCell"/>
</dbReference>
<dbReference type="STRING" id="989403.SAMN05421798_103289"/>
<dbReference type="InterPro" id="IPR004511">
    <property type="entry name" value="PAPS/APS_Rdtase"/>
</dbReference>
<feature type="binding site" evidence="4">
    <location>
        <position position="130"/>
    </location>
    <ligand>
        <name>[4Fe-4S] cluster</name>
        <dbReference type="ChEBI" id="CHEBI:49883"/>
    </ligand>
</feature>
<dbReference type="RefSeq" id="WP_068010089.1">
    <property type="nucleotide sequence ID" value="NZ_FOFM01000003.1"/>
</dbReference>
<protein>
    <recommendedName>
        <fullName evidence="4">Adenosine 5'-phosphosulfate reductase</fullName>
        <shortName evidence="4">APS reductase</shortName>
        <ecNumber evidence="4">1.8.4.10</ecNumber>
    </recommendedName>
    <alternativeName>
        <fullName evidence="4">5'-adenylylsulfate reductase</fullName>
    </alternativeName>
    <alternativeName>
        <fullName evidence="4">Thioredoxin-dependent 5'-adenylylsulfate reductase</fullName>
    </alternativeName>
</protein>
<evidence type="ECO:0000256" key="1">
    <source>
        <dbReference type="ARBA" id="ARBA00009732"/>
    </source>
</evidence>
<comment type="similarity">
    <text evidence="1 4">Belongs to the PAPS reductase family. CysH subfamily.</text>
</comment>
<dbReference type="GO" id="GO:0046872">
    <property type="term" value="F:metal ion binding"/>
    <property type="evidence" value="ECO:0007669"/>
    <property type="project" value="UniProtKB-KW"/>
</dbReference>
<dbReference type="GO" id="GO:0043866">
    <property type="term" value="F:adenylyl-sulfate reductase (thioredoxin) activity"/>
    <property type="evidence" value="ECO:0007669"/>
    <property type="project" value="UniProtKB-EC"/>
</dbReference>
<sequence length="253" mass="27743">MEHSQIHTETNELERRWASQAKLLNHMYAGRDARSVLEHVLSQQFDGEVALVSSFGADSSVLLHMVSQIDPKTPVLFVDTGKLFGETNLYRTQLVEQLGLLDVRAITPKVDDLTEKDPKGALWAENTDACCHIRKVVPLANALSGFSAWISGRKRFQAVTRSDLDFFEVEEGRIKVNPLANWTASQVLAYAKDNGLPPHPLVAEGYPSVGCMPCTDKVASGEDPRAGRWRGQDKTECGIHFSSASTGGAAHSI</sequence>
<dbReference type="AlphaFoldDB" id="A0A165U2B2"/>
<evidence type="ECO:0000259" key="5">
    <source>
        <dbReference type="Pfam" id="PF01507"/>
    </source>
</evidence>
<dbReference type="PANTHER" id="PTHR46509:SF1">
    <property type="entry name" value="PHOSPHOADENOSINE PHOSPHOSULFATE REDUCTASE"/>
    <property type="match status" value="1"/>
</dbReference>
<organism evidence="6 7">
    <name type="scientific">Pseudovibrio axinellae</name>
    <dbReference type="NCBI Taxonomy" id="989403"/>
    <lineage>
        <taxon>Bacteria</taxon>
        <taxon>Pseudomonadati</taxon>
        <taxon>Pseudomonadota</taxon>
        <taxon>Alphaproteobacteria</taxon>
        <taxon>Hyphomicrobiales</taxon>
        <taxon>Stappiaceae</taxon>
        <taxon>Pseudovibrio</taxon>
    </lineage>
</organism>
<dbReference type="Pfam" id="PF01507">
    <property type="entry name" value="PAPS_reduct"/>
    <property type="match status" value="1"/>
</dbReference>
<feature type="binding site" evidence="4">
    <location>
        <position position="214"/>
    </location>
    <ligand>
        <name>[4Fe-4S] cluster</name>
        <dbReference type="ChEBI" id="CHEBI:49883"/>
    </ligand>
</feature>
<keyword evidence="4" id="KW-0408">Iron</keyword>
<evidence type="ECO:0000256" key="4">
    <source>
        <dbReference type="HAMAP-Rule" id="MF_00063"/>
    </source>
</evidence>
<comment type="subcellular location">
    <subcellularLocation>
        <location evidence="4">Cytoplasm</location>
    </subcellularLocation>
</comment>
<keyword evidence="4" id="KW-0411">Iron-sulfur</keyword>
<dbReference type="NCBIfam" id="TIGR00434">
    <property type="entry name" value="cysH"/>
    <property type="match status" value="1"/>
</dbReference>
<dbReference type="InterPro" id="IPR014729">
    <property type="entry name" value="Rossmann-like_a/b/a_fold"/>
</dbReference>
<accession>A0A165U2B2</accession>
<comment type="pathway">
    <text evidence="3 4">Sulfur metabolism; hydrogen sulfide biosynthesis; sulfite from sulfate.</text>
</comment>
<evidence type="ECO:0000256" key="2">
    <source>
        <dbReference type="ARBA" id="ARBA00023002"/>
    </source>
</evidence>
<proteinExistence type="inferred from homology"/>
<name>A0A165U2B2_9HYPH</name>
<evidence type="ECO:0000313" key="6">
    <source>
        <dbReference type="EMBL" id="KZL09484.1"/>
    </source>
</evidence>
<feature type="binding site" evidence="4">
    <location>
        <position position="211"/>
    </location>
    <ligand>
        <name>[4Fe-4S] cluster</name>
        <dbReference type="ChEBI" id="CHEBI:49883"/>
    </ligand>
</feature>
<dbReference type="GO" id="GO:0004604">
    <property type="term" value="F:phosphoadenylyl-sulfate reductase (thioredoxin) activity"/>
    <property type="evidence" value="ECO:0007669"/>
    <property type="project" value="UniProtKB-UniRule"/>
</dbReference>
<feature type="binding site" evidence="4">
    <location>
        <position position="131"/>
    </location>
    <ligand>
        <name>[4Fe-4S] cluster</name>
        <dbReference type="ChEBI" id="CHEBI:49883"/>
    </ligand>
</feature>
<dbReference type="GO" id="GO:0051539">
    <property type="term" value="F:4 iron, 4 sulfur cluster binding"/>
    <property type="evidence" value="ECO:0007669"/>
    <property type="project" value="UniProtKB-UniRule"/>
</dbReference>
<keyword evidence="7" id="KW-1185">Reference proteome</keyword>
<dbReference type="NCBIfam" id="NF002537">
    <property type="entry name" value="PRK02090.1"/>
    <property type="match status" value="1"/>
</dbReference>
<keyword evidence="4" id="KW-0963">Cytoplasm</keyword>
<comment type="caution">
    <text evidence="6">The sequence shown here is derived from an EMBL/GenBank/DDBJ whole genome shotgun (WGS) entry which is preliminary data.</text>
</comment>
<comment type="cofactor">
    <cofactor evidence="4">
        <name>[4Fe-4S] cluster</name>
        <dbReference type="ChEBI" id="CHEBI:49883"/>
    </cofactor>
    <text evidence="4">Binds 1 [4Fe-4S] cluster per subunit.</text>
</comment>
<dbReference type="SUPFAM" id="SSF52402">
    <property type="entry name" value="Adenine nucleotide alpha hydrolases-like"/>
    <property type="match status" value="1"/>
</dbReference>
<comment type="catalytic activity">
    <reaction evidence="4">
        <text>[thioredoxin]-disulfide + sulfite + AMP + 2 H(+) = adenosine 5'-phosphosulfate + [thioredoxin]-dithiol</text>
        <dbReference type="Rhea" id="RHEA:21976"/>
        <dbReference type="Rhea" id="RHEA-COMP:10698"/>
        <dbReference type="Rhea" id="RHEA-COMP:10700"/>
        <dbReference type="ChEBI" id="CHEBI:15378"/>
        <dbReference type="ChEBI" id="CHEBI:17359"/>
        <dbReference type="ChEBI" id="CHEBI:29950"/>
        <dbReference type="ChEBI" id="CHEBI:50058"/>
        <dbReference type="ChEBI" id="CHEBI:58243"/>
        <dbReference type="ChEBI" id="CHEBI:456215"/>
        <dbReference type="EC" id="1.8.4.10"/>
    </reaction>
</comment>
<reference evidence="6 7" key="1">
    <citation type="journal article" date="2016" name="Front. Microbiol.">
        <title>Comparative Genomic Analysis Reveals a Diverse Repertoire of Genes Involved in Prokaryote-Eukaryote Interactions within the Pseudovibrio Genus.</title>
        <authorList>
            <person name="Romano S."/>
            <person name="Fernandez-Guerra A."/>
            <person name="Reen F.J."/>
            <person name="Glockner F.O."/>
            <person name="Crowley S.P."/>
            <person name="O'Sullivan O."/>
            <person name="Cotter P.D."/>
            <person name="Adams C."/>
            <person name="Dobson A.D."/>
            <person name="O'Gara F."/>
        </authorList>
    </citation>
    <scope>NUCLEOTIDE SEQUENCE [LARGE SCALE GENOMIC DNA]</scope>
    <source>
        <strain evidence="6 7">Ad2</strain>
    </source>
</reference>
<keyword evidence="4" id="KW-0479">Metal-binding</keyword>